<dbReference type="PRINTS" id="PR00722">
    <property type="entry name" value="CHYMOTRYPSIN"/>
</dbReference>
<dbReference type="PANTHER" id="PTHR24252:SF7">
    <property type="entry name" value="HYALIN"/>
    <property type="match status" value="1"/>
</dbReference>
<proteinExistence type="predicted"/>
<dbReference type="Pfam" id="PF00089">
    <property type="entry name" value="Trypsin"/>
    <property type="match status" value="1"/>
</dbReference>
<dbReference type="SUPFAM" id="SSF50494">
    <property type="entry name" value="Trypsin-like serine proteases"/>
    <property type="match status" value="1"/>
</dbReference>
<keyword evidence="1" id="KW-1015">Disulfide bond</keyword>
<dbReference type="RefSeq" id="WP_273935126.1">
    <property type="nucleotide sequence ID" value="NZ_CP097263.1"/>
</dbReference>
<evidence type="ECO:0000256" key="1">
    <source>
        <dbReference type="ARBA" id="ARBA00023157"/>
    </source>
</evidence>
<feature type="signal peptide" evidence="2">
    <location>
        <begin position="1"/>
        <end position="28"/>
    </location>
</feature>
<dbReference type="PROSITE" id="PS50240">
    <property type="entry name" value="TRYPSIN_DOM"/>
    <property type="match status" value="1"/>
</dbReference>
<feature type="domain" description="Peptidase S1" evidence="3">
    <location>
        <begin position="32"/>
        <end position="254"/>
    </location>
</feature>
<keyword evidence="5" id="KW-1185">Reference proteome</keyword>
<organism evidence="4 5">
    <name type="scientific">Kutzneria chonburiensis</name>
    <dbReference type="NCBI Taxonomy" id="1483604"/>
    <lineage>
        <taxon>Bacteria</taxon>
        <taxon>Bacillati</taxon>
        <taxon>Actinomycetota</taxon>
        <taxon>Actinomycetes</taxon>
        <taxon>Pseudonocardiales</taxon>
        <taxon>Pseudonocardiaceae</taxon>
        <taxon>Kutzneria</taxon>
    </lineage>
</organism>
<dbReference type="EC" id="3.4.21.-" evidence="4"/>
<dbReference type="InterPro" id="IPR009003">
    <property type="entry name" value="Peptidase_S1_PA"/>
</dbReference>
<dbReference type="SMART" id="SM00020">
    <property type="entry name" value="Tryp_SPc"/>
    <property type="match status" value="1"/>
</dbReference>
<evidence type="ECO:0000256" key="2">
    <source>
        <dbReference type="SAM" id="SignalP"/>
    </source>
</evidence>
<keyword evidence="4" id="KW-0378">Hydrolase</keyword>
<dbReference type="InterPro" id="IPR001314">
    <property type="entry name" value="Peptidase_S1A"/>
</dbReference>
<dbReference type="InterPro" id="IPR001254">
    <property type="entry name" value="Trypsin_dom"/>
</dbReference>
<dbReference type="PANTHER" id="PTHR24252">
    <property type="entry name" value="ACROSIN-RELATED"/>
    <property type="match status" value="1"/>
</dbReference>
<evidence type="ECO:0000259" key="3">
    <source>
        <dbReference type="PROSITE" id="PS50240"/>
    </source>
</evidence>
<gene>
    <name evidence="4" type="ORF">ACFFH7_26340</name>
</gene>
<name>A0ABV6MYC2_9PSEU</name>
<feature type="chain" id="PRO_5045140553" evidence="2">
    <location>
        <begin position="29"/>
        <end position="256"/>
    </location>
</feature>
<sequence length="256" mass="26741">MRISRSSRLTVVVCAVLVALAAAVPAAASPRVVGGERASIVEFPWVVYLTDATGFQFCGGTVVAATKVLTAAHCMADQRADNLRVVVGREDKQSTDGRVVTATSVQVAKAYRGDPTGGSDWAVITLSRRVNVPPLPLAKDAAVYQTNAMGLVLGWGRTSESGEVSRYLMEASVPLVADATCGKSYQEYRATAMVCAGYAQGGVDTCQGDSGGPLEMNGELVGITSFGEGCARPGYYGVYTRVASYEPLIDELIAAG</sequence>
<dbReference type="EMBL" id="JBHLUD010000009">
    <property type="protein sequence ID" value="MFC0545052.1"/>
    <property type="molecule type" value="Genomic_DNA"/>
</dbReference>
<keyword evidence="2" id="KW-0732">Signal</keyword>
<dbReference type="Gene3D" id="2.40.10.10">
    <property type="entry name" value="Trypsin-like serine proteases"/>
    <property type="match status" value="1"/>
</dbReference>
<comment type="caution">
    <text evidence="4">The sequence shown here is derived from an EMBL/GenBank/DDBJ whole genome shotgun (WGS) entry which is preliminary data.</text>
</comment>
<dbReference type="CDD" id="cd00190">
    <property type="entry name" value="Tryp_SPc"/>
    <property type="match status" value="1"/>
</dbReference>
<dbReference type="Proteomes" id="UP001589810">
    <property type="component" value="Unassembled WGS sequence"/>
</dbReference>
<accession>A0ABV6MYC2</accession>
<evidence type="ECO:0000313" key="4">
    <source>
        <dbReference type="EMBL" id="MFC0545052.1"/>
    </source>
</evidence>
<dbReference type="GO" id="GO:0016787">
    <property type="term" value="F:hydrolase activity"/>
    <property type="evidence" value="ECO:0007669"/>
    <property type="project" value="UniProtKB-KW"/>
</dbReference>
<evidence type="ECO:0000313" key="5">
    <source>
        <dbReference type="Proteomes" id="UP001589810"/>
    </source>
</evidence>
<protein>
    <submittedName>
        <fullName evidence="4">Trypsin-like serine protease</fullName>
        <ecNumber evidence="4">3.4.21.-</ecNumber>
    </submittedName>
</protein>
<dbReference type="InterPro" id="IPR043504">
    <property type="entry name" value="Peptidase_S1_PA_chymotrypsin"/>
</dbReference>
<dbReference type="InterPro" id="IPR018114">
    <property type="entry name" value="TRYPSIN_HIS"/>
</dbReference>
<reference evidence="4 5" key="1">
    <citation type="submission" date="2024-09" db="EMBL/GenBank/DDBJ databases">
        <authorList>
            <person name="Sun Q."/>
            <person name="Mori K."/>
        </authorList>
    </citation>
    <scope>NUCLEOTIDE SEQUENCE [LARGE SCALE GENOMIC DNA]</scope>
    <source>
        <strain evidence="4 5">TBRC 1432</strain>
    </source>
</reference>
<dbReference type="PROSITE" id="PS00134">
    <property type="entry name" value="TRYPSIN_HIS"/>
    <property type="match status" value="1"/>
</dbReference>